<reference evidence="1" key="1">
    <citation type="submission" date="2022-10" db="EMBL/GenBank/DDBJ databases">
        <title>The complete genomes of actinobacterial strains from the NBC collection.</title>
        <authorList>
            <person name="Joergensen T.S."/>
            <person name="Alvarez Arevalo M."/>
            <person name="Sterndorff E.B."/>
            <person name="Faurdal D."/>
            <person name="Vuksanovic O."/>
            <person name="Mourched A.-S."/>
            <person name="Charusanti P."/>
            <person name="Shaw S."/>
            <person name="Blin K."/>
            <person name="Weber T."/>
        </authorList>
    </citation>
    <scope>NUCLEOTIDE SEQUENCE</scope>
    <source>
        <strain evidence="1">NBC_00049</strain>
    </source>
</reference>
<proteinExistence type="predicted"/>
<dbReference type="PANTHER" id="PTHR40053">
    <property type="entry name" value="SPORULATION-CONTROL PROTEIN SPO0M"/>
    <property type="match status" value="1"/>
</dbReference>
<evidence type="ECO:0000313" key="1">
    <source>
        <dbReference type="EMBL" id="WTU73074.1"/>
    </source>
</evidence>
<dbReference type="Pfam" id="PF07070">
    <property type="entry name" value="Spo0M"/>
    <property type="match status" value="1"/>
</dbReference>
<name>A0AAU2JJZ7_9ACTN</name>
<gene>
    <name evidence="1" type="ORF">OG327_06795</name>
</gene>
<dbReference type="PANTHER" id="PTHR40053:SF1">
    <property type="entry name" value="SPORULATION-CONTROL PROTEIN SPO0M"/>
    <property type="match status" value="1"/>
</dbReference>
<dbReference type="EMBL" id="CP108264">
    <property type="protein sequence ID" value="WTU73074.1"/>
    <property type="molecule type" value="Genomic_DNA"/>
</dbReference>
<dbReference type="AlphaFoldDB" id="A0AAU2JJZ7"/>
<sequence>MAFRRFLSALGVNAPEVETVLDHDQVRPGERVSATVTVRGGAVDVEVERLTVHLVVRFETQGEHEVRYDHGMARHDLAQSFTLRAGEVRTEQATFDIPLGMPLTHFAGQALKGAYSAVVTELAIDNAVDRGDEDLLEVHALPSQAAVLGAFEDLGFRLRGAEVKAGRASARQEVDWWQEIEMSAPAGYGLGSVELMIVNLESELDVCPGSQVRPLALKHEETEDRTALTARLDAYLRESFPRT</sequence>
<accession>A0AAU2JJZ7</accession>
<organism evidence="1">
    <name type="scientific">Streptomyces sp. NBC_00049</name>
    <dbReference type="NCBI Taxonomy" id="2903617"/>
    <lineage>
        <taxon>Bacteria</taxon>
        <taxon>Bacillati</taxon>
        <taxon>Actinomycetota</taxon>
        <taxon>Actinomycetes</taxon>
        <taxon>Kitasatosporales</taxon>
        <taxon>Streptomycetaceae</taxon>
        <taxon>Streptomyces</taxon>
    </lineage>
</organism>
<protein>
    <submittedName>
        <fullName evidence="1">Sporulation protein</fullName>
    </submittedName>
</protein>
<dbReference type="InterPro" id="IPR009776">
    <property type="entry name" value="Spore_0_M"/>
</dbReference>